<dbReference type="Proteomes" id="UP000567179">
    <property type="component" value="Unassembled WGS sequence"/>
</dbReference>
<feature type="compositionally biased region" description="Basic and acidic residues" evidence="1">
    <location>
        <begin position="94"/>
        <end position="104"/>
    </location>
</feature>
<evidence type="ECO:0000313" key="2">
    <source>
        <dbReference type="EMBL" id="KAF5311935.1"/>
    </source>
</evidence>
<accession>A0A8H5ETI8</accession>
<feature type="compositionally biased region" description="Pro residues" evidence="1">
    <location>
        <begin position="250"/>
        <end position="259"/>
    </location>
</feature>
<evidence type="ECO:0000256" key="1">
    <source>
        <dbReference type="SAM" id="MobiDB-lite"/>
    </source>
</evidence>
<feature type="compositionally biased region" description="Acidic residues" evidence="1">
    <location>
        <begin position="155"/>
        <end position="174"/>
    </location>
</feature>
<feature type="compositionally biased region" description="Acidic residues" evidence="1">
    <location>
        <begin position="523"/>
        <end position="541"/>
    </location>
</feature>
<reference evidence="2 3" key="1">
    <citation type="journal article" date="2020" name="ISME J.">
        <title>Uncovering the hidden diversity of litter-decomposition mechanisms in mushroom-forming fungi.</title>
        <authorList>
            <person name="Floudas D."/>
            <person name="Bentzer J."/>
            <person name="Ahren D."/>
            <person name="Johansson T."/>
            <person name="Persson P."/>
            <person name="Tunlid A."/>
        </authorList>
    </citation>
    <scope>NUCLEOTIDE SEQUENCE [LARGE SCALE GENOMIC DNA]</scope>
    <source>
        <strain evidence="2 3">CBS 101986</strain>
    </source>
</reference>
<feature type="compositionally biased region" description="Basic residues" evidence="1">
    <location>
        <begin position="141"/>
        <end position="150"/>
    </location>
</feature>
<keyword evidence="3" id="KW-1185">Reference proteome</keyword>
<name>A0A8H5ETI8_9AGAR</name>
<proteinExistence type="predicted"/>
<feature type="compositionally biased region" description="Polar residues" evidence="1">
    <location>
        <begin position="407"/>
        <end position="416"/>
    </location>
</feature>
<feature type="compositionally biased region" description="Low complexity" evidence="1">
    <location>
        <begin position="275"/>
        <end position="302"/>
    </location>
</feature>
<evidence type="ECO:0000313" key="3">
    <source>
        <dbReference type="Proteomes" id="UP000567179"/>
    </source>
</evidence>
<feature type="region of interest" description="Disordered" evidence="1">
    <location>
        <begin position="407"/>
        <end position="426"/>
    </location>
</feature>
<sequence>MPFHTGDSDLRTSADFHNTGDHEHENDFDASQDLDGTVLTFDDDDDGDPNMAHDHAFDAHHPHPTANNHNDRHNHSHSGTHPLPPPPLYLPGHGDGHGGYDDHGQVGGTRSTRSTRAGGGPGGSRRKTNAATTSASAPLRRSGRNRKGGRGHVDMDDEREDEWDEEEEEADDGEYAPSSSFRPGRTSHREQLSISNDRVSSIRDTDTHASYTSRGNRSSNKRARRNSESPASNESPTSTSRPEQLFLPSQQPPPPPPPVINSYNGGTGRYVTRRQAAQFQQHQQDLYQGYGPSPSASSAPQYFGGDGMSMGMDGSHAGGEREARPGIFDAFLEADEISRRGGGNGGGVGMSSMDWQRQGDMGHVDFSTHATESGPQVWLDPALESAAVPVPAAGPLQNHSTHDGLNQAMNAGSTATGDHVADADAPVPTPARDANVASTLSINDPAGASAAEVPADVEMKDAPKMDADGVGHGVSAVENVKTNGAPGAVAITAGEAPPPLSTSIASSTSDVVVTPTSGVASVPEDDDDAMEGDEDAEGEEE</sequence>
<dbReference type="AlphaFoldDB" id="A0A8H5ETI8"/>
<protein>
    <submittedName>
        <fullName evidence="2">Uncharacterized protein</fullName>
    </submittedName>
</protein>
<feature type="compositionally biased region" description="Basic and acidic residues" evidence="1">
    <location>
        <begin position="51"/>
        <end position="61"/>
    </location>
</feature>
<gene>
    <name evidence="2" type="ORF">D9619_003866</name>
</gene>
<feature type="compositionally biased region" description="Polar residues" evidence="1">
    <location>
        <begin position="230"/>
        <end position="242"/>
    </location>
</feature>
<comment type="caution">
    <text evidence="2">The sequence shown here is derived from an EMBL/GenBank/DDBJ whole genome shotgun (WGS) entry which is preliminary data.</text>
</comment>
<feature type="region of interest" description="Disordered" evidence="1">
    <location>
        <begin position="1"/>
        <end position="322"/>
    </location>
</feature>
<feature type="region of interest" description="Disordered" evidence="1">
    <location>
        <begin position="489"/>
        <end position="541"/>
    </location>
</feature>
<feature type="compositionally biased region" description="Low complexity" evidence="1">
    <location>
        <begin position="506"/>
        <end position="519"/>
    </location>
</feature>
<feature type="compositionally biased region" description="Basic and acidic residues" evidence="1">
    <location>
        <begin position="1"/>
        <end position="27"/>
    </location>
</feature>
<dbReference type="EMBL" id="JAACJJ010000056">
    <property type="protein sequence ID" value="KAF5311935.1"/>
    <property type="molecule type" value="Genomic_DNA"/>
</dbReference>
<organism evidence="2 3">
    <name type="scientific">Psilocybe cf. subviscida</name>
    <dbReference type="NCBI Taxonomy" id="2480587"/>
    <lineage>
        <taxon>Eukaryota</taxon>
        <taxon>Fungi</taxon>
        <taxon>Dikarya</taxon>
        <taxon>Basidiomycota</taxon>
        <taxon>Agaricomycotina</taxon>
        <taxon>Agaricomycetes</taxon>
        <taxon>Agaricomycetidae</taxon>
        <taxon>Agaricales</taxon>
        <taxon>Agaricineae</taxon>
        <taxon>Strophariaceae</taxon>
        <taxon>Psilocybe</taxon>
    </lineage>
</organism>